<feature type="compositionally biased region" description="Low complexity" evidence="1">
    <location>
        <begin position="450"/>
        <end position="464"/>
    </location>
</feature>
<gene>
    <name evidence="3" type="ORF">BDW59DRAFT_146136</name>
</gene>
<feature type="compositionally biased region" description="Low complexity" evidence="1">
    <location>
        <begin position="507"/>
        <end position="526"/>
    </location>
</feature>
<evidence type="ECO:0000313" key="3">
    <source>
        <dbReference type="EMBL" id="KAL2825659.1"/>
    </source>
</evidence>
<evidence type="ECO:0000259" key="2">
    <source>
        <dbReference type="Pfam" id="PF04366"/>
    </source>
</evidence>
<evidence type="ECO:0000256" key="1">
    <source>
        <dbReference type="SAM" id="MobiDB-lite"/>
    </source>
</evidence>
<dbReference type="Proteomes" id="UP001610335">
    <property type="component" value="Unassembled WGS sequence"/>
</dbReference>
<proteinExistence type="predicted"/>
<dbReference type="InterPro" id="IPR007461">
    <property type="entry name" value="Ysc84_actin-binding"/>
</dbReference>
<reference evidence="3 4" key="1">
    <citation type="submission" date="2024-07" db="EMBL/GenBank/DDBJ databases">
        <title>Section-level genome sequencing and comparative genomics of Aspergillus sections Usti and Cavernicolus.</title>
        <authorList>
            <consortium name="Lawrence Berkeley National Laboratory"/>
            <person name="Nybo J.L."/>
            <person name="Vesth T.C."/>
            <person name="Theobald S."/>
            <person name="Frisvad J.C."/>
            <person name="Larsen T.O."/>
            <person name="Kjaerboelling I."/>
            <person name="Rothschild-Mancinelli K."/>
            <person name="Lyhne E.K."/>
            <person name="Kogle M.E."/>
            <person name="Barry K."/>
            <person name="Clum A."/>
            <person name="Na H."/>
            <person name="Ledsgaard L."/>
            <person name="Lin J."/>
            <person name="Lipzen A."/>
            <person name="Kuo A."/>
            <person name="Riley R."/>
            <person name="Mondo S."/>
            <person name="LaButti K."/>
            <person name="Haridas S."/>
            <person name="Pangalinan J."/>
            <person name="Salamov A.A."/>
            <person name="Simmons B.A."/>
            <person name="Magnuson J.K."/>
            <person name="Chen J."/>
            <person name="Drula E."/>
            <person name="Henrissat B."/>
            <person name="Wiebenga A."/>
            <person name="Lubbers R.J."/>
            <person name="Gomes A.C."/>
            <person name="Makela M.R."/>
            <person name="Stajich J."/>
            <person name="Grigoriev I.V."/>
            <person name="Mortensen U.H."/>
            <person name="De vries R.P."/>
            <person name="Baker S.E."/>
            <person name="Andersen M.R."/>
        </authorList>
    </citation>
    <scope>NUCLEOTIDE SEQUENCE [LARGE SCALE GENOMIC DNA]</scope>
    <source>
        <strain evidence="3 4">CBS 600.67</strain>
    </source>
</reference>
<accession>A0ABR4IEH1</accession>
<comment type="caution">
    <text evidence="3">The sequence shown here is derived from an EMBL/GenBank/DDBJ whole genome shotgun (WGS) entry which is preliminary data.</text>
</comment>
<feature type="compositionally biased region" description="Basic and acidic residues" evidence="1">
    <location>
        <begin position="404"/>
        <end position="423"/>
    </location>
</feature>
<dbReference type="InterPro" id="IPR051702">
    <property type="entry name" value="SH3_domain_YSC84-like"/>
</dbReference>
<feature type="region of interest" description="Disordered" evidence="1">
    <location>
        <begin position="450"/>
        <end position="650"/>
    </location>
</feature>
<feature type="compositionally biased region" description="Polar residues" evidence="1">
    <location>
        <begin position="626"/>
        <end position="650"/>
    </location>
</feature>
<feature type="compositionally biased region" description="Polar residues" evidence="1">
    <location>
        <begin position="394"/>
        <end position="403"/>
    </location>
</feature>
<feature type="compositionally biased region" description="Basic and acidic residues" evidence="1">
    <location>
        <begin position="602"/>
        <end position="611"/>
    </location>
</feature>
<name>A0ABR4IEH1_9EURO</name>
<feature type="region of interest" description="Disordered" evidence="1">
    <location>
        <begin position="334"/>
        <end position="423"/>
    </location>
</feature>
<feature type="compositionally biased region" description="Basic and acidic residues" evidence="1">
    <location>
        <begin position="81"/>
        <end position="93"/>
    </location>
</feature>
<dbReference type="CDD" id="cd11524">
    <property type="entry name" value="SYLF"/>
    <property type="match status" value="1"/>
</dbReference>
<feature type="compositionally biased region" description="Polar residues" evidence="1">
    <location>
        <begin position="370"/>
        <end position="387"/>
    </location>
</feature>
<feature type="compositionally biased region" description="Polar residues" evidence="1">
    <location>
        <begin position="531"/>
        <end position="549"/>
    </location>
</feature>
<keyword evidence="4" id="KW-1185">Reference proteome</keyword>
<feature type="compositionally biased region" description="Polar residues" evidence="1">
    <location>
        <begin position="557"/>
        <end position="571"/>
    </location>
</feature>
<sequence>MAPSFWERTKGTSKKGFDKAWHTLDKLGDPVNRLSNRVGAEAFWPMTIDKESDKAARILRSFCKDGFYADNDSDPQSSDSHISKETGKIDKPKGKQRVLKKIPTKVVQEAKGIAIFTTMRTGLWLSGSGGSGVLLARIPETGEWSPPSGIMLHTAGIGFLAGIDIYDCVVIINTSEALEAFKKVRCTLGGEVSASAGPVGMGGVLESEVHKRRAPIWTYMKSRGLYAGVQVDGTIIIERTDENERFYGERISVTDILAGKAKYPPASIEPLLQTIKAAQGDKDVNEDMLPPPGETPGDVDLQQLTTFGVPDPEDSDPFGVKALEAEGLFIREAGTGSQPSQDVFEFKPNPGSPVYTTFRRSLESSRRNSWRTSVQSYVSADRGTQTGKEPPTAPTTISRASSRSNRDFSEPKEPITWDNEASRWDTIIPEQDHGVQEVTINDDDLEVHEVSSARVSRRGSVATSNSPVSAEDPTVPVELKRQSPTFTRARLVTIPKRQPPSLPPRNPYRASAPTSTPTSPIPYASSDDNRSVTSLSTRASFNGFVTSTNDTKKYSNAGGSSIDGTSESYKASFSRDDDFQPASSETSYSAPERGSNPQDESADSKVEEQPKIDVGSINEKSRDSEPNTSAQDGITTAATHSQDLQTPPTA</sequence>
<feature type="region of interest" description="Disordered" evidence="1">
    <location>
        <begin position="72"/>
        <end position="95"/>
    </location>
</feature>
<feature type="compositionally biased region" description="Pro residues" evidence="1">
    <location>
        <begin position="497"/>
        <end position="506"/>
    </location>
</feature>
<feature type="compositionally biased region" description="Polar residues" evidence="1">
    <location>
        <begin position="581"/>
        <end position="599"/>
    </location>
</feature>
<dbReference type="PANTHER" id="PTHR15629">
    <property type="entry name" value="SH3YL1 PROTEIN"/>
    <property type="match status" value="1"/>
</dbReference>
<dbReference type="PANTHER" id="PTHR15629:SF8">
    <property type="entry name" value="DUF500 DOMAIN PROTEIN (AFU_ORTHOLOGUE AFUA_5G07310)"/>
    <property type="match status" value="1"/>
</dbReference>
<evidence type="ECO:0000313" key="4">
    <source>
        <dbReference type="Proteomes" id="UP001610335"/>
    </source>
</evidence>
<feature type="domain" description="Ysc84 actin-binding" evidence="2">
    <location>
        <begin position="153"/>
        <end position="278"/>
    </location>
</feature>
<protein>
    <recommendedName>
        <fullName evidence="2">Ysc84 actin-binding domain-containing protein</fullName>
    </recommendedName>
</protein>
<dbReference type="Pfam" id="PF04366">
    <property type="entry name" value="Ysc84"/>
    <property type="match status" value="1"/>
</dbReference>
<organism evidence="3 4">
    <name type="scientific">Aspergillus cavernicola</name>
    <dbReference type="NCBI Taxonomy" id="176166"/>
    <lineage>
        <taxon>Eukaryota</taxon>
        <taxon>Fungi</taxon>
        <taxon>Dikarya</taxon>
        <taxon>Ascomycota</taxon>
        <taxon>Pezizomycotina</taxon>
        <taxon>Eurotiomycetes</taxon>
        <taxon>Eurotiomycetidae</taxon>
        <taxon>Eurotiales</taxon>
        <taxon>Aspergillaceae</taxon>
        <taxon>Aspergillus</taxon>
        <taxon>Aspergillus subgen. Nidulantes</taxon>
    </lineage>
</organism>
<dbReference type="EMBL" id="JBFXLS010000035">
    <property type="protein sequence ID" value="KAL2825659.1"/>
    <property type="molecule type" value="Genomic_DNA"/>
</dbReference>